<dbReference type="InterPro" id="IPR014710">
    <property type="entry name" value="RmlC-like_jellyroll"/>
</dbReference>
<keyword evidence="13" id="KW-1185">Reference proteome</keyword>
<sequence>MPPFPSAQLARASMSGRLYQSTDLESDAAEDQDHPLNNNTSARTGSSPSRQSFSSSYSQKTPARSFFHRSMHGSHAPIDVAHSASQDVRDDTAQLASWASQDVMFQPNTRSTAHQHSQGPHRTNRSNSDLSGSFLDQDHISRQRSNSTQVPDMIEEVAEPPSPNTTDSSSNIPRSSILSEGLRNSMTSEQDDKDRDDAASFDGKGLQPAIVGQGIISQPNERTALLLKRAASRSDDFRGFGSSKDLESQKATRASAVINYHRCIAQIRESSARIGRSITSPKSWDMRHLWVSGIRQPANYIPPVILGLLLNILDALSYGMILFPLGEPLFADLGPDGISMFYVSCIVSQLVYSCGGSIFKGGIGSEMIEVVPFFHKMAFTILARVGEENPKAVLATTVISYSLSSILTGIVFYAMGIFHIGALIGFFPRHILIGCIGGVGWFLVATGLEVSARLDGNLEYNMATLHKLGQADTVFLWLIPLSLAIVLFTTKYWVKHPLTDATFFISIIAVFYFFVAAIDSLNLPELRDKGWVFESVKANIPFYHFYSLYDFGVVDWKAVGATVPAMLALTFFGILHVPINVPALGLTTGEDNVDVNRELRAHGYSNALSGLCGSIQNYLVYTNSVLFIRSGGDSRIAGIMLAAATFAILVVGPVIIGYIPIMVVGALIFFLGFDLLREALVDTWGRVHRLEYLTILIIVVTMGAWDFVIGILVGILLASLSFVLQTSRVSAIRGNLSGGIANSTVRRHPIQHRFLQSAGQQTHVMKLAGYLFFGTIVGVESKVRSMLQDQFQTRPIRFLVLDLYNVDGVDFSAAEAFTRINRILKAKGVELVICGVRMDGEVGTSLCNVGLFDEDDGALYCESLNSALEYCENELLKAFYHQQLSEPERESAPSFLEIPKHNPAFPPEIIYSSPRRNHLHQVATNTLENSTPPTKWQNHHQPLQLILQTFSSLSTEPESFWRRLVPFFTRQTFPMNSTLYHRGDPANGFYLLEKGILKADYDLQQGQYTELIVERTTCGELPFFSGTERTSTTTAERDCVTWLLDEASWTRMQREEPDLAQELLKISLKLTSERMDAITSYMLLTSG</sequence>
<dbReference type="PROSITE" id="PS50042">
    <property type="entry name" value="CNMP_BINDING_3"/>
    <property type="match status" value="1"/>
</dbReference>
<dbReference type="InterPro" id="IPR036513">
    <property type="entry name" value="STAS_dom_sf"/>
</dbReference>
<feature type="transmembrane region" description="Helical" evidence="9">
    <location>
        <begin position="501"/>
        <end position="518"/>
    </location>
</feature>
<dbReference type="InterPro" id="IPR052706">
    <property type="entry name" value="Membrane-Transporter-like"/>
</dbReference>
<feature type="compositionally biased region" description="Polar residues" evidence="8">
    <location>
        <begin position="35"/>
        <end position="45"/>
    </location>
</feature>
<evidence type="ECO:0000256" key="2">
    <source>
        <dbReference type="ARBA" id="ARBA00022448"/>
    </source>
</evidence>
<name>A0A8H3ESU8_9LECA</name>
<evidence type="ECO:0000256" key="7">
    <source>
        <dbReference type="ARBA" id="ARBA00023136"/>
    </source>
</evidence>
<dbReference type="SUPFAM" id="SSF52091">
    <property type="entry name" value="SpoIIaa-like"/>
    <property type="match status" value="1"/>
</dbReference>
<feature type="region of interest" description="Disordered" evidence="8">
    <location>
        <begin position="108"/>
        <end position="204"/>
    </location>
</feature>
<keyword evidence="7 9" id="KW-0472">Membrane</keyword>
<evidence type="ECO:0000256" key="3">
    <source>
        <dbReference type="ARBA" id="ARBA00022554"/>
    </source>
</evidence>
<feature type="transmembrane region" description="Helical" evidence="9">
    <location>
        <begin position="639"/>
        <end position="672"/>
    </location>
</feature>
<dbReference type="OrthoDB" id="409725at2759"/>
<comment type="caution">
    <text evidence="12">The sequence shown here is derived from an EMBL/GenBank/DDBJ whole genome shotgun (WGS) entry which is preliminary data.</text>
</comment>
<gene>
    <name evidence="12" type="ORF">HETSPECPRED_010169</name>
</gene>
<dbReference type="CDD" id="cd00038">
    <property type="entry name" value="CAP_ED"/>
    <property type="match status" value="1"/>
</dbReference>
<comment type="subcellular location">
    <subcellularLocation>
        <location evidence="1">Vacuole membrane</location>
        <topology evidence="1">Multi-pass membrane protein</topology>
    </subcellularLocation>
</comment>
<evidence type="ECO:0000313" key="12">
    <source>
        <dbReference type="EMBL" id="CAF9910754.1"/>
    </source>
</evidence>
<dbReference type="InterPro" id="IPR011547">
    <property type="entry name" value="SLC26A/SulP_dom"/>
</dbReference>
<feature type="transmembrane region" description="Helical" evidence="9">
    <location>
        <begin position="692"/>
        <end position="724"/>
    </location>
</feature>
<feature type="compositionally biased region" description="Low complexity" evidence="8">
    <location>
        <begin position="46"/>
        <end position="58"/>
    </location>
</feature>
<dbReference type="Gene3D" id="2.60.120.10">
    <property type="entry name" value="Jelly Rolls"/>
    <property type="match status" value="1"/>
</dbReference>
<evidence type="ECO:0000256" key="6">
    <source>
        <dbReference type="ARBA" id="ARBA00022989"/>
    </source>
</evidence>
<evidence type="ECO:0000256" key="5">
    <source>
        <dbReference type="ARBA" id="ARBA00022970"/>
    </source>
</evidence>
<evidence type="ECO:0000259" key="10">
    <source>
        <dbReference type="PROSITE" id="PS50042"/>
    </source>
</evidence>
<evidence type="ECO:0000256" key="9">
    <source>
        <dbReference type="SAM" id="Phobius"/>
    </source>
</evidence>
<dbReference type="InterPro" id="IPR002645">
    <property type="entry name" value="STAS_dom"/>
</dbReference>
<keyword evidence="6 9" id="KW-1133">Transmembrane helix</keyword>
<evidence type="ECO:0000313" key="13">
    <source>
        <dbReference type="Proteomes" id="UP000664521"/>
    </source>
</evidence>
<keyword evidence="4 9" id="KW-0812">Transmembrane</keyword>
<dbReference type="GO" id="GO:0000329">
    <property type="term" value="C:fungal-type vacuole membrane"/>
    <property type="evidence" value="ECO:0007669"/>
    <property type="project" value="UniProtKB-ARBA"/>
</dbReference>
<dbReference type="Pfam" id="PF00916">
    <property type="entry name" value="Sulfate_transp"/>
    <property type="match status" value="1"/>
</dbReference>
<keyword evidence="2" id="KW-0813">Transport</keyword>
<dbReference type="FunFam" id="3.30.750.24:FF:000012">
    <property type="entry name" value="Sulfate transporter family protein"/>
    <property type="match status" value="1"/>
</dbReference>
<dbReference type="Proteomes" id="UP000664521">
    <property type="component" value="Unassembled WGS sequence"/>
</dbReference>
<feature type="region of interest" description="Disordered" evidence="8">
    <location>
        <begin position="1"/>
        <end position="72"/>
    </location>
</feature>
<dbReference type="AlphaFoldDB" id="A0A8H3ESU8"/>
<feature type="transmembrane region" description="Helical" evidence="9">
    <location>
        <begin position="431"/>
        <end position="454"/>
    </location>
</feature>
<protein>
    <recommendedName>
        <fullName evidence="14">Sulfate transporter family protein</fullName>
    </recommendedName>
</protein>
<dbReference type="Pfam" id="PF00027">
    <property type="entry name" value="cNMP_binding"/>
    <property type="match status" value="1"/>
</dbReference>
<accession>A0A8H3ESU8</accession>
<dbReference type="InterPro" id="IPR018490">
    <property type="entry name" value="cNMP-bd_dom_sf"/>
</dbReference>
<dbReference type="CDD" id="cd07042">
    <property type="entry name" value="STAS_SulP_like_sulfate_transporter"/>
    <property type="match status" value="1"/>
</dbReference>
<evidence type="ECO:0000259" key="11">
    <source>
        <dbReference type="PROSITE" id="PS50801"/>
    </source>
</evidence>
<dbReference type="PANTHER" id="PTHR43310:SF4">
    <property type="entry name" value="AFR304WP"/>
    <property type="match status" value="1"/>
</dbReference>
<proteinExistence type="predicted"/>
<feature type="compositionally biased region" description="Low complexity" evidence="8">
    <location>
        <begin position="164"/>
        <end position="179"/>
    </location>
</feature>
<dbReference type="Gene3D" id="3.30.750.24">
    <property type="entry name" value="STAS domain"/>
    <property type="match status" value="1"/>
</dbReference>
<dbReference type="PANTHER" id="PTHR43310">
    <property type="entry name" value="SULFATE TRANSPORTER YBAR-RELATED"/>
    <property type="match status" value="1"/>
</dbReference>
<feature type="domain" description="Cyclic nucleotide-binding" evidence="10">
    <location>
        <begin position="952"/>
        <end position="1052"/>
    </location>
</feature>
<reference evidence="12" key="1">
    <citation type="submission" date="2021-03" db="EMBL/GenBank/DDBJ databases">
        <authorList>
            <person name="Tagirdzhanova G."/>
        </authorList>
    </citation>
    <scope>NUCLEOTIDE SEQUENCE</scope>
</reference>
<evidence type="ECO:0008006" key="14">
    <source>
        <dbReference type="Google" id="ProtNLM"/>
    </source>
</evidence>
<evidence type="ECO:0000256" key="8">
    <source>
        <dbReference type="SAM" id="MobiDB-lite"/>
    </source>
</evidence>
<feature type="compositionally biased region" description="Polar residues" evidence="8">
    <location>
        <begin position="108"/>
        <end position="131"/>
    </location>
</feature>
<dbReference type="SUPFAM" id="SSF51206">
    <property type="entry name" value="cAMP-binding domain-like"/>
    <property type="match status" value="1"/>
</dbReference>
<organism evidence="12 13">
    <name type="scientific">Heterodermia speciosa</name>
    <dbReference type="NCBI Taxonomy" id="116794"/>
    <lineage>
        <taxon>Eukaryota</taxon>
        <taxon>Fungi</taxon>
        <taxon>Dikarya</taxon>
        <taxon>Ascomycota</taxon>
        <taxon>Pezizomycotina</taxon>
        <taxon>Lecanoromycetes</taxon>
        <taxon>OSLEUM clade</taxon>
        <taxon>Lecanoromycetidae</taxon>
        <taxon>Caliciales</taxon>
        <taxon>Physciaceae</taxon>
        <taxon>Heterodermia</taxon>
    </lineage>
</organism>
<dbReference type="InterPro" id="IPR000595">
    <property type="entry name" value="cNMP-bd_dom"/>
</dbReference>
<dbReference type="SMART" id="SM00100">
    <property type="entry name" value="cNMP"/>
    <property type="match status" value="1"/>
</dbReference>
<dbReference type="PROSITE" id="PS50801">
    <property type="entry name" value="STAS"/>
    <property type="match status" value="1"/>
</dbReference>
<evidence type="ECO:0000256" key="1">
    <source>
        <dbReference type="ARBA" id="ARBA00004128"/>
    </source>
</evidence>
<dbReference type="Pfam" id="PF01740">
    <property type="entry name" value="STAS"/>
    <property type="match status" value="1"/>
</dbReference>
<feature type="transmembrane region" description="Helical" evidence="9">
    <location>
        <begin position="558"/>
        <end position="577"/>
    </location>
</feature>
<feature type="domain" description="STAS" evidence="11">
    <location>
        <begin position="764"/>
        <end position="871"/>
    </location>
</feature>
<keyword evidence="3" id="KW-0926">Vacuole</keyword>
<dbReference type="GO" id="GO:0034490">
    <property type="term" value="P:basic amino acid transmembrane import into vacuole"/>
    <property type="evidence" value="ECO:0007669"/>
    <property type="project" value="UniProtKB-ARBA"/>
</dbReference>
<feature type="transmembrane region" description="Helical" evidence="9">
    <location>
        <begin position="398"/>
        <end position="424"/>
    </location>
</feature>
<evidence type="ECO:0000256" key="4">
    <source>
        <dbReference type="ARBA" id="ARBA00022692"/>
    </source>
</evidence>
<dbReference type="EMBL" id="CAJPDS010000009">
    <property type="protein sequence ID" value="CAF9910754.1"/>
    <property type="molecule type" value="Genomic_DNA"/>
</dbReference>
<feature type="transmembrane region" description="Helical" evidence="9">
    <location>
        <begin position="474"/>
        <end position="494"/>
    </location>
</feature>
<keyword evidence="5" id="KW-0029">Amino-acid transport</keyword>